<dbReference type="Gene3D" id="3.90.420.10">
    <property type="entry name" value="Oxidoreductase, molybdopterin-binding domain"/>
    <property type="match status" value="1"/>
</dbReference>
<dbReference type="PANTHER" id="PTHR43032">
    <property type="entry name" value="PROTEIN-METHIONINE-SULFOXIDE REDUCTASE"/>
    <property type="match status" value="1"/>
</dbReference>
<dbReference type="PANTHER" id="PTHR43032:SF3">
    <property type="entry name" value="PROTEIN-METHIONINE-SULFOXIDE REDUCTASE CATALYTIC SUBUNIT MSRP"/>
    <property type="match status" value="1"/>
</dbReference>
<dbReference type="AlphaFoldDB" id="A0A382VVW9"/>
<gene>
    <name evidence="2" type="ORF">METZ01_LOCUS403503</name>
</gene>
<protein>
    <recommendedName>
        <fullName evidence="1">Oxidoreductase molybdopterin-binding domain-containing protein</fullName>
    </recommendedName>
</protein>
<feature type="domain" description="Oxidoreductase molybdopterin-binding" evidence="1">
    <location>
        <begin position="1"/>
        <end position="64"/>
    </location>
</feature>
<evidence type="ECO:0000259" key="1">
    <source>
        <dbReference type="Pfam" id="PF00174"/>
    </source>
</evidence>
<reference evidence="2" key="1">
    <citation type="submission" date="2018-05" db="EMBL/GenBank/DDBJ databases">
        <authorList>
            <person name="Lanie J.A."/>
            <person name="Ng W.-L."/>
            <person name="Kazmierczak K.M."/>
            <person name="Andrzejewski T.M."/>
            <person name="Davidsen T.M."/>
            <person name="Wayne K.J."/>
            <person name="Tettelin H."/>
            <person name="Glass J.I."/>
            <person name="Rusch D."/>
            <person name="Podicherti R."/>
            <person name="Tsui H.-C.T."/>
            <person name="Winkler M.E."/>
        </authorList>
    </citation>
    <scope>NUCLEOTIDE SEQUENCE</scope>
</reference>
<organism evidence="2">
    <name type="scientific">marine metagenome</name>
    <dbReference type="NCBI Taxonomy" id="408172"/>
    <lineage>
        <taxon>unclassified sequences</taxon>
        <taxon>metagenomes</taxon>
        <taxon>ecological metagenomes</taxon>
    </lineage>
</organism>
<proteinExistence type="predicted"/>
<dbReference type="InterPro" id="IPR000572">
    <property type="entry name" value="OxRdtase_Mopterin-bd_dom"/>
</dbReference>
<evidence type="ECO:0000313" key="2">
    <source>
        <dbReference type="EMBL" id="SVD50649.1"/>
    </source>
</evidence>
<dbReference type="EMBL" id="UINC01155032">
    <property type="protein sequence ID" value="SVD50649.1"/>
    <property type="molecule type" value="Genomic_DNA"/>
</dbReference>
<sequence>YYEALTMAEARNELTLLTTGIYGKELPAQHGAPIRLITPWKYGYKGIKSIVLIEVTDRKPRTFWNDFAPREYDFSGNVNPYVPHPRWSQARERMMDTGEFRDTLLYNGYAPYVSHLYQ</sequence>
<dbReference type="Pfam" id="PF00174">
    <property type="entry name" value="Oxidored_molyb"/>
    <property type="match status" value="1"/>
</dbReference>
<name>A0A382VVW9_9ZZZZ</name>
<feature type="non-terminal residue" evidence="2">
    <location>
        <position position="1"/>
    </location>
</feature>
<accession>A0A382VVW9</accession>
<dbReference type="InterPro" id="IPR036374">
    <property type="entry name" value="OxRdtase_Mopterin-bd_sf"/>
</dbReference>
<dbReference type="SUPFAM" id="SSF56524">
    <property type="entry name" value="Oxidoreductase molybdopterin-binding domain"/>
    <property type="match status" value="1"/>
</dbReference>